<feature type="transmembrane region" description="Helical" evidence="1">
    <location>
        <begin position="190"/>
        <end position="207"/>
    </location>
</feature>
<evidence type="ECO:0008006" key="4">
    <source>
        <dbReference type="Google" id="ProtNLM"/>
    </source>
</evidence>
<keyword evidence="1" id="KW-0812">Transmembrane</keyword>
<name>A0A3Q8CAX3_9LACO</name>
<dbReference type="EMBL" id="CP018180">
    <property type="protein sequence ID" value="AUJ31159.1"/>
    <property type="molecule type" value="Genomic_DNA"/>
</dbReference>
<organism evidence="2 3">
    <name type="scientific">Liquorilactobacillus nagelii</name>
    <dbReference type="NCBI Taxonomy" id="82688"/>
    <lineage>
        <taxon>Bacteria</taxon>
        <taxon>Bacillati</taxon>
        <taxon>Bacillota</taxon>
        <taxon>Bacilli</taxon>
        <taxon>Lactobacillales</taxon>
        <taxon>Lactobacillaceae</taxon>
        <taxon>Liquorilactobacillus</taxon>
    </lineage>
</organism>
<feature type="transmembrane region" description="Helical" evidence="1">
    <location>
        <begin position="24"/>
        <end position="45"/>
    </location>
</feature>
<evidence type="ECO:0000313" key="3">
    <source>
        <dbReference type="Proteomes" id="UP000324497"/>
    </source>
</evidence>
<feature type="transmembrane region" description="Helical" evidence="1">
    <location>
        <begin position="52"/>
        <end position="70"/>
    </location>
</feature>
<proteinExistence type="predicted"/>
<evidence type="ECO:0000313" key="2">
    <source>
        <dbReference type="EMBL" id="AUJ31159.1"/>
    </source>
</evidence>
<reference evidence="2 3" key="1">
    <citation type="submission" date="2016-11" db="EMBL/GenBank/DDBJ databases">
        <title>Interaction between Lactobacillus species and yeast in water kefir.</title>
        <authorList>
            <person name="Behr J."/>
            <person name="Xu D."/>
            <person name="Vogel R.F."/>
        </authorList>
    </citation>
    <scope>NUCLEOTIDE SEQUENCE [LARGE SCALE GENOMIC DNA]</scope>
    <source>
        <strain evidence="2 3">TMW 1.1827</strain>
    </source>
</reference>
<sequence length="406" mass="46413">MDVFTIRDRWIHKFNIPDAAGARLFWAAFVILLVTQFSQGTMFILDYPSESFPYHLFMVAGVIAAIKVLAFNDFKDWKELLLAITIGLLILAGCQLSNDWNFIYYYLVVLASQKVKFEKIVRVFLIVVTLGILITIIAASFGVIMELTNSRTGDPRVRYALGMVYPTDLAARAFYLQLFYVVYRKFKLSLPELIIGAAFTFIIYAFTDTRLDVILMTLTLIIAVVYEKTINLIKIIGNKYLSLIGVVSILGIIVLTYLYRASNPLFKILNKLLSGRMEFGHQAFVKYNVTFFGQFVLQNGNGGIHHGAFDYFFIDCSFLRILMMNGFIAFVLILVALYYLSRKFMQGKCYSLEIALLLIVASSLIDQHLIEISFNILFVALFANLSYFKEDTEIQPRKKFSHKTFS</sequence>
<protein>
    <recommendedName>
        <fullName evidence="4">Polymerase</fullName>
    </recommendedName>
</protein>
<feature type="transmembrane region" description="Helical" evidence="1">
    <location>
        <begin position="240"/>
        <end position="259"/>
    </location>
</feature>
<feature type="transmembrane region" description="Helical" evidence="1">
    <location>
        <begin position="318"/>
        <end position="340"/>
    </location>
</feature>
<dbReference type="AlphaFoldDB" id="A0A3Q8CAX3"/>
<feature type="transmembrane region" description="Helical" evidence="1">
    <location>
        <begin position="372"/>
        <end position="388"/>
    </location>
</feature>
<dbReference type="Proteomes" id="UP000324497">
    <property type="component" value="Chromosome"/>
</dbReference>
<gene>
    <name evidence="2" type="ORF">BSQ50_00380</name>
</gene>
<dbReference type="RefSeq" id="WP_148126149.1">
    <property type="nucleotide sequence ID" value="NZ_CP018180.1"/>
</dbReference>
<feature type="transmembrane region" description="Helical" evidence="1">
    <location>
        <begin position="213"/>
        <end position="233"/>
    </location>
</feature>
<keyword evidence="1" id="KW-0472">Membrane</keyword>
<dbReference type="KEGG" id="lng:BSQ50_00380"/>
<accession>A0A3Q8CAX3</accession>
<feature type="transmembrane region" description="Helical" evidence="1">
    <location>
        <begin position="164"/>
        <end position="183"/>
    </location>
</feature>
<evidence type="ECO:0000256" key="1">
    <source>
        <dbReference type="SAM" id="Phobius"/>
    </source>
</evidence>
<feature type="transmembrane region" description="Helical" evidence="1">
    <location>
        <begin position="120"/>
        <end position="144"/>
    </location>
</feature>
<feature type="transmembrane region" description="Helical" evidence="1">
    <location>
        <begin position="349"/>
        <end position="366"/>
    </location>
</feature>
<keyword evidence="3" id="KW-1185">Reference proteome</keyword>
<keyword evidence="1" id="KW-1133">Transmembrane helix</keyword>